<keyword evidence="1" id="KW-0732">Signal</keyword>
<dbReference type="AlphaFoldDB" id="A0A1A8TRT0"/>
<dbReference type="NCBIfam" id="TIGR02122">
    <property type="entry name" value="TRAP_TAXI"/>
    <property type="match status" value="1"/>
</dbReference>
<dbReference type="PANTHER" id="PTHR42941:SF1">
    <property type="entry name" value="SLL1037 PROTEIN"/>
    <property type="match status" value="1"/>
</dbReference>
<dbReference type="STRING" id="1792290.MSP8886_03624"/>
<gene>
    <name evidence="2" type="ORF">MSP8886_03624</name>
</gene>
<feature type="signal peptide" evidence="1">
    <location>
        <begin position="1"/>
        <end position="27"/>
    </location>
</feature>
<evidence type="ECO:0000313" key="3">
    <source>
        <dbReference type="Proteomes" id="UP000092544"/>
    </source>
</evidence>
<dbReference type="Proteomes" id="UP000092544">
    <property type="component" value="Unassembled WGS sequence"/>
</dbReference>
<proteinExistence type="predicted"/>
<keyword evidence="3" id="KW-1185">Reference proteome</keyword>
<dbReference type="CDD" id="cd13569">
    <property type="entry name" value="PBP2_TAXI_TRAP_like_1"/>
    <property type="match status" value="1"/>
</dbReference>
<dbReference type="Pfam" id="PF16868">
    <property type="entry name" value="NMT1_3"/>
    <property type="match status" value="1"/>
</dbReference>
<feature type="chain" id="PRO_5008379246" evidence="1">
    <location>
        <begin position="28"/>
        <end position="317"/>
    </location>
</feature>
<reference evidence="2 3" key="1">
    <citation type="submission" date="2016-06" db="EMBL/GenBank/DDBJ databases">
        <authorList>
            <person name="Kjaerup R.B."/>
            <person name="Dalgaard T.S."/>
            <person name="Juul-Madsen H.R."/>
        </authorList>
    </citation>
    <scope>NUCLEOTIDE SEQUENCE [LARGE SCALE GENOMIC DNA]</scope>
    <source>
        <strain evidence="2 3">CECT 8886</strain>
    </source>
</reference>
<sequence length="317" mass="34030">MFMKAWFNKAVIVGALCSTLIATPALATERISIGTGGTGGLFYVMGAGISQTINKYMPDTTARAEVTGASIENNYRVAAGQMTLGLSSSSTLYEAKQGIGPFKKSGKLDVAAIAYLYPAVLQVATIQGTGVKDFKDLKGKRVSMGPPGSNAAVLATRLFKEYGVFKDITPRFLSYTEGVKALINGQVDAAVVLAGAPTASLIDLDSQRHMTLLSASKESIDALIKKYPFYQVYSLPAGTYPDQKKAVTMINDPAVLFTSGKADQTKIYNITKAIFDHLDMLRKVHPLAKKISLKTAPNTPIALHPGAKKYFDEMNKQ</sequence>
<dbReference type="Gene3D" id="3.40.190.10">
    <property type="entry name" value="Periplasmic binding protein-like II"/>
    <property type="match status" value="2"/>
</dbReference>
<dbReference type="EMBL" id="FLOB01000012">
    <property type="protein sequence ID" value="SBS36250.1"/>
    <property type="molecule type" value="Genomic_DNA"/>
</dbReference>
<dbReference type="RefSeq" id="WP_245659136.1">
    <property type="nucleotide sequence ID" value="NZ_FLOB01000012.1"/>
</dbReference>
<dbReference type="InterPro" id="IPR011852">
    <property type="entry name" value="TRAP_TAXI"/>
</dbReference>
<dbReference type="SUPFAM" id="SSF53850">
    <property type="entry name" value="Periplasmic binding protein-like II"/>
    <property type="match status" value="1"/>
</dbReference>
<evidence type="ECO:0000313" key="2">
    <source>
        <dbReference type="EMBL" id="SBS36250.1"/>
    </source>
</evidence>
<organism evidence="2 3">
    <name type="scientific">Marinomonas spartinae</name>
    <dbReference type="NCBI Taxonomy" id="1792290"/>
    <lineage>
        <taxon>Bacteria</taxon>
        <taxon>Pseudomonadati</taxon>
        <taxon>Pseudomonadota</taxon>
        <taxon>Gammaproteobacteria</taxon>
        <taxon>Oceanospirillales</taxon>
        <taxon>Oceanospirillaceae</taxon>
        <taxon>Marinomonas</taxon>
    </lineage>
</organism>
<accession>A0A1A8TRT0</accession>
<evidence type="ECO:0000256" key="1">
    <source>
        <dbReference type="SAM" id="SignalP"/>
    </source>
</evidence>
<protein>
    <submittedName>
        <fullName evidence="2">NMT1/THI5 like protein</fullName>
    </submittedName>
</protein>
<name>A0A1A8TRT0_9GAMM</name>
<dbReference type="PANTHER" id="PTHR42941">
    <property type="entry name" value="SLL1037 PROTEIN"/>
    <property type="match status" value="1"/>
</dbReference>